<proteinExistence type="predicted"/>
<protein>
    <submittedName>
        <fullName evidence="4">Peptidoglycan-binding protein</fullName>
    </submittedName>
</protein>
<dbReference type="Pfam" id="PF00182">
    <property type="entry name" value="Glyco_hydro_19"/>
    <property type="match status" value="1"/>
</dbReference>
<feature type="region of interest" description="Disordered" evidence="1">
    <location>
        <begin position="1"/>
        <end position="21"/>
    </location>
</feature>
<dbReference type="Gene3D" id="1.10.530.10">
    <property type="match status" value="1"/>
</dbReference>
<dbReference type="PANTHER" id="PTHR34408:SF1">
    <property type="entry name" value="GLYCOSYL HYDROLASE FAMILY 19 DOMAIN-CONTAINING PROTEIN HI_1415"/>
    <property type="match status" value="1"/>
</dbReference>
<dbReference type="InterPro" id="IPR036365">
    <property type="entry name" value="PGBD-like_sf"/>
</dbReference>
<dbReference type="Gene3D" id="1.10.101.10">
    <property type="entry name" value="PGBD-like superfamily/PGBD"/>
    <property type="match status" value="1"/>
</dbReference>
<comment type="caution">
    <text evidence="4">The sequence shown here is derived from an EMBL/GenBank/DDBJ whole genome shotgun (WGS) entry which is preliminary data.</text>
</comment>
<dbReference type="InterPro" id="IPR052354">
    <property type="entry name" value="Cell_Wall_Dynamics_Protein"/>
</dbReference>
<organism evidence="4 5">
    <name type="scientific">Hyalangium rubrum</name>
    <dbReference type="NCBI Taxonomy" id="3103134"/>
    <lineage>
        <taxon>Bacteria</taxon>
        <taxon>Pseudomonadati</taxon>
        <taxon>Myxococcota</taxon>
        <taxon>Myxococcia</taxon>
        <taxon>Myxococcales</taxon>
        <taxon>Cystobacterineae</taxon>
        <taxon>Archangiaceae</taxon>
        <taxon>Hyalangium</taxon>
    </lineage>
</organism>
<dbReference type="Proteomes" id="UP001291309">
    <property type="component" value="Unassembled WGS sequence"/>
</dbReference>
<dbReference type="RefSeq" id="WP_321548501.1">
    <property type="nucleotide sequence ID" value="NZ_JAXIVS010000009.1"/>
</dbReference>
<name>A0ABU5H9L8_9BACT</name>
<feature type="compositionally biased region" description="Low complexity" evidence="1">
    <location>
        <begin position="1"/>
        <end position="17"/>
    </location>
</feature>
<feature type="region of interest" description="Disordered" evidence="1">
    <location>
        <begin position="158"/>
        <end position="178"/>
    </location>
</feature>
<evidence type="ECO:0000313" key="5">
    <source>
        <dbReference type="Proteomes" id="UP001291309"/>
    </source>
</evidence>
<sequence>MPSPSLHPSLASSTLSLNSRGPEVAELQRRLAAAGFAPGAADGQFGARTEAAVRDFQRAHGLTVDGAVGPRTWAALGVQAEPPTAATGGGISLQQLQDLMPRLSDSRAAACLPHLNAAMAEADITTPQRQAAFLAQLAHESGELRFFEEIASGEAYEGRKDLGNTEPGDGPRYKGRGPIQLTGRSNYRTAGRALGIDLEGNPTRAADLDIGFRVAGWYWKGRGLNALADAGDFREITRRINGGFNGLAQREAYHRLALELLSV</sequence>
<dbReference type="SUPFAM" id="SSF47090">
    <property type="entry name" value="PGBD-like"/>
    <property type="match status" value="1"/>
</dbReference>
<dbReference type="InterPro" id="IPR036366">
    <property type="entry name" value="PGBDSf"/>
</dbReference>
<evidence type="ECO:0000259" key="2">
    <source>
        <dbReference type="Pfam" id="PF00182"/>
    </source>
</evidence>
<evidence type="ECO:0000313" key="4">
    <source>
        <dbReference type="EMBL" id="MDY7229779.1"/>
    </source>
</evidence>
<reference evidence="4 5" key="1">
    <citation type="submission" date="2023-12" db="EMBL/GenBank/DDBJ databases">
        <title>the genome sequence of Hyalangium sp. s54d21.</title>
        <authorList>
            <person name="Zhang X."/>
        </authorList>
    </citation>
    <scope>NUCLEOTIDE SEQUENCE [LARGE SCALE GENOMIC DNA]</scope>
    <source>
        <strain evidence="5">s54d21</strain>
    </source>
</reference>
<dbReference type="InterPro" id="IPR002477">
    <property type="entry name" value="Peptidoglycan-bd-like"/>
</dbReference>
<dbReference type="SUPFAM" id="SSF53955">
    <property type="entry name" value="Lysozyme-like"/>
    <property type="match status" value="1"/>
</dbReference>
<dbReference type="InterPro" id="IPR000726">
    <property type="entry name" value="Glyco_hydro_19_cat"/>
</dbReference>
<feature type="domain" description="Glycoside hydrolase family 19 catalytic" evidence="2">
    <location>
        <begin position="130"/>
        <end position="220"/>
    </location>
</feature>
<gene>
    <name evidence="4" type="ORF">SYV04_25525</name>
</gene>
<evidence type="ECO:0000256" key="1">
    <source>
        <dbReference type="SAM" id="MobiDB-lite"/>
    </source>
</evidence>
<evidence type="ECO:0000259" key="3">
    <source>
        <dbReference type="Pfam" id="PF01471"/>
    </source>
</evidence>
<dbReference type="Pfam" id="PF01471">
    <property type="entry name" value="PG_binding_1"/>
    <property type="match status" value="1"/>
</dbReference>
<feature type="domain" description="Peptidoglycan binding-like" evidence="3">
    <location>
        <begin position="20"/>
        <end position="76"/>
    </location>
</feature>
<dbReference type="PANTHER" id="PTHR34408">
    <property type="entry name" value="FAMILY PROTEIN, PUTATIVE-RELATED"/>
    <property type="match status" value="1"/>
</dbReference>
<dbReference type="EMBL" id="JAXIVS010000009">
    <property type="protein sequence ID" value="MDY7229779.1"/>
    <property type="molecule type" value="Genomic_DNA"/>
</dbReference>
<keyword evidence="5" id="KW-1185">Reference proteome</keyword>
<dbReference type="InterPro" id="IPR023346">
    <property type="entry name" value="Lysozyme-like_dom_sf"/>
</dbReference>
<accession>A0ABU5H9L8</accession>